<proteinExistence type="predicted"/>
<sequence length="279" mass="31239">MPIAISTHSEPLAKEMALTLKPSQPKAQAETPRREPSFYQAAYTASMSYLLTIRADLITKYGFREIGMIDEVMSRPFIHHAALVDSDETHHHHSEPNAQPMIINLIYTPPDSNVTNRETTIHLIQLPYDISSLVRSTHRDDTIGHGSISIESFATLLTPSSCHVTNTTMSIPPLSDLINFLQCLLPSSSALALSPYPTAIPPRKSFTTLDEDDNRREGGEETIVAEGKNSKVKTPRVKWLDRNEDLLRDTVGCSYYRHLRDVAGKEEMGTIVEEREVVM</sequence>
<dbReference type="Proteomes" id="UP000322225">
    <property type="component" value="Chromosome 4"/>
</dbReference>
<reference evidence="2" key="2">
    <citation type="submission" date="2024-01" db="EMBL/GenBank/DDBJ databases">
        <title>Comparative genomics of Cryptococcus and Kwoniella reveals pathogenesis evolution and contrasting modes of karyotype evolution via chromosome fusion or intercentromeric recombination.</title>
        <authorList>
            <person name="Coelho M.A."/>
            <person name="David-Palma M."/>
            <person name="Shea T."/>
            <person name="Bowers K."/>
            <person name="McGinley-Smith S."/>
            <person name="Mohammad A.W."/>
            <person name="Gnirke A."/>
            <person name="Yurkov A.M."/>
            <person name="Nowrousian M."/>
            <person name="Sun S."/>
            <person name="Cuomo C.A."/>
            <person name="Heitman J."/>
        </authorList>
    </citation>
    <scope>NUCLEOTIDE SEQUENCE</scope>
    <source>
        <strain evidence="2">CBS 12478</strain>
    </source>
</reference>
<name>A0A5M6C467_9TREE</name>
<feature type="region of interest" description="Disordered" evidence="1">
    <location>
        <begin position="203"/>
        <end position="229"/>
    </location>
</feature>
<gene>
    <name evidence="2" type="ORF">CI109_102223</name>
</gene>
<keyword evidence="3" id="KW-1185">Reference proteome</keyword>
<protein>
    <submittedName>
        <fullName evidence="2">Uncharacterized protein</fullName>
    </submittedName>
</protein>
<dbReference type="EMBL" id="CP144054">
    <property type="protein sequence ID" value="WWD17781.1"/>
    <property type="molecule type" value="Genomic_DNA"/>
</dbReference>
<reference evidence="2" key="1">
    <citation type="submission" date="2017-08" db="EMBL/GenBank/DDBJ databases">
        <authorList>
            <person name="Cuomo C."/>
            <person name="Billmyre B."/>
            <person name="Heitman J."/>
        </authorList>
    </citation>
    <scope>NUCLEOTIDE SEQUENCE</scope>
    <source>
        <strain evidence="2">CBS 12478</strain>
    </source>
</reference>
<dbReference type="AlphaFoldDB" id="A0A5M6C467"/>
<dbReference type="GeneID" id="43588921"/>
<evidence type="ECO:0000313" key="2">
    <source>
        <dbReference type="EMBL" id="WWD17781.1"/>
    </source>
</evidence>
<dbReference type="OrthoDB" id="2564212at2759"/>
<evidence type="ECO:0000313" key="3">
    <source>
        <dbReference type="Proteomes" id="UP000322225"/>
    </source>
</evidence>
<evidence type="ECO:0000256" key="1">
    <source>
        <dbReference type="SAM" id="MobiDB-lite"/>
    </source>
</evidence>
<dbReference type="KEGG" id="ksn:43588921"/>
<accession>A0A5M6C467</accession>
<dbReference type="RefSeq" id="XP_031860897.1">
    <property type="nucleotide sequence ID" value="XM_032004782.1"/>
</dbReference>
<organism evidence="2 3">
    <name type="scientific">Kwoniella shandongensis</name>
    <dbReference type="NCBI Taxonomy" id="1734106"/>
    <lineage>
        <taxon>Eukaryota</taxon>
        <taxon>Fungi</taxon>
        <taxon>Dikarya</taxon>
        <taxon>Basidiomycota</taxon>
        <taxon>Agaricomycotina</taxon>
        <taxon>Tremellomycetes</taxon>
        <taxon>Tremellales</taxon>
        <taxon>Cryptococcaceae</taxon>
        <taxon>Kwoniella</taxon>
    </lineage>
</organism>